<feature type="signal peptide" evidence="3">
    <location>
        <begin position="1"/>
        <end position="21"/>
    </location>
</feature>
<dbReference type="InterPro" id="IPR001478">
    <property type="entry name" value="PDZ"/>
</dbReference>
<dbReference type="Proteomes" id="UP000019335">
    <property type="component" value="Chromosome 14"/>
</dbReference>
<protein>
    <submittedName>
        <fullName evidence="5">2Fe-2S ferredoxin-type domain protein</fullName>
    </submittedName>
</protein>
<dbReference type="InterPro" id="IPR012675">
    <property type="entry name" value="Beta-grasp_dom_sf"/>
</dbReference>
<evidence type="ECO:0000259" key="4">
    <source>
        <dbReference type="PROSITE" id="PS50106"/>
    </source>
</evidence>
<dbReference type="SUPFAM" id="SSF50156">
    <property type="entry name" value="PDZ domain-like"/>
    <property type="match status" value="1"/>
</dbReference>
<keyword evidence="1" id="KW-0408">Iron</keyword>
<name>W7TAX7_9STRA</name>
<keyword evidence="1" id="KW-0001">2Fe-2S</keyword>
<feature type="chain" id="PRO_5004903373" evidence="3">
    <location>
        <begin position="22"/>
        <end position="330"/>
    </location>
</feature>
<evidence type="ECO:0000313" key="5">
    <source>
        <dbReference type="EMBL" id="EWM24195.1"/>
    </source>
</evidence>
<proteinExistence type="predicted"/>
<keyword evidence="2" id="KW-0411">Iron-sulfur</keyword>
<keyword evidence="6" id="KW-1185">Reference proteome</keyword>
<dbReference type="EMBL" id="AZIL01001309">
    <property type="protein sequence ID" value="EWM24195.1"/>
    <property type="molecule type" value="Genomic_DNA"/>
</dbReference>
<gene>
    <name evidence="5" type="ORF">Naga_100253g10</name>
</gene>
<dbReference type="OMA" id="HEVFITK"/>
<dbReference type="InterPro" id="IPR036010">
    <property type="entry name" value="2Fe-2S_ferredoxin-like_sf"/>
</dbReference>
<dbReference type="InterPro" id="IPR001041">
    <property type="entry name" value="2Fe-2S_ferredoxin-type"/>
</dbReference>
<comment type="caution">
    <text evidence="5">The sequence shown here is derived from an EMBL/GenBank/DDBJ whole genome shotgun (WGS) entry which is preliminary data.</text>
</comment>
<dbReference type="Gene3D" id="2.30.42.10">
    <property type="match status" value="1"/>
</dbReference>
<dbReference type="PROSITE" id="PS50106">
    <property type="entry name" value="PDZ"/>
    <property type="match status" value="1"/>
</dbReference>
<dbReference type="CDD" id="cd00207">
    <property type="entry name" value="fer2"/>
    <property type="match status" value="1"/>
</dbReference>
<evidence type="ECO:0000313" key="6">
    <source>
        <dbReference type="Proteomes" id="UP000019335"/>
    </source>
</evidence>
<dbReference type="GO" id="GO:0051537">
    <property type="term" value="F:2 iron, 2 sulfur cluster binding"/>
    <property type="evidence" value="ECO:0007669"/>
    <property type="project" value="UniProtKB-KW"/>
</dbReference>
<dbReference type="AlphaFoldDB" id="W7TAX7"/>
<keyword evidence="1" id="KW-0479">Metal-binding</keyword>
<dbReference type="OrthoDB" id="5987010at2759"/>
<evidence type="ECO:0000256" key="1">
    <source>
        <dbReference type="ARBA" id="ARBA00022714"/>
    </source>
</evidence>
<keyword evidence="3" id="KW-0732">Signal</keyword>
<accession>W7TAX7</accession>
<dbReference type="SUPFAM" id="SSF54292">
    <property type="entry name" value="2Fe-2S ferredoxin-like"/>
    <property type="match status" value="1"/>
</dbReference>
<reference evidence="5 6" key="1">
    <citation type="journal article" date="2014" name="Mol. Plant">
        <title>Chromosome Scale Genome Assembly and Transcriptome Profiling of Nannochloropsis gaditana in Nitrogen Depletion.</title>
        <authorList>
            <person name="Corteggiani Carpinelli E."/>
            <person name="Telatin A."/>
            <person name="Vitulo N."/>
            <person name="Forcato C."/>
            <person name="D'Angelo M."/>
            <person name="Schiavon R."/>
            <person name="Vezzi A."/>
            <person name="Giacometti G.M."/>
            <person name="Morosinotto T."/>
            <person name="Valle G."/>
        </authorList>
    </citation>
    <scope>NUCLEOTIDE SEQUENCE [LARGE SCALE GENOMIC DNA]</scope>
    <source>
        <strain evidence="5 6">B-31</strain>
    </source>
</reference>
<dbReference type="Gene3D" id="3.10.20.30">
    <property type="match status" value="1"/>
</dbReference>
<feature type="domain" description="PDZ" evidence="4">
    <location>
        <begin position="91"/>
        <end position="177"/>
    </location>
</feature>
<evidence type="ECO:0000256" key="3">
    <source>
        <dbReference type="SAM" id="SignalP"/>
    </source>
</evidence>
<evidence type="ECO:0000256" key="2">
    <source>
        <dbReference type="ARBA" id="ARBA00023014"/>
    </source>
</evidence>
<sequence>MAPCRNALTVALLTSGAFTQAFWVAPATPWLHGSRHFSKDVTAPLMATSETTNSNVPPPLTLEEISNKIKFEITDLDAGAYGLESKDVAYAVEIAKVDIPLGGGGIGLGLEELRRGQDGRGCVLVSSLPPEGNAAQAAGDDGKIRVGDMICYLGQEPRGMVRTEGLDFEQTMGALRRFLETGAPAITLVLKRLVFRASLDVSLSYTPGPDEESQGRKAWTQTLPMLAGSQLRKELLRAGLPVYSQDTLRFDQPYVTGNCGGEGICGTCLVQVLEGKELLNEKDEVEAMVTRKWGAANWRLSCRVIVGATNTPGTVRFKLMPQAPFTKKKP</sequence>
<dbReference type="InterPro" id="IPR036034">
    <property type="entry name" value="PDZ_sf"/>
</dbReference>
<organism evidence="5 6">
    <name type="scientific">Nannochloropsis gaditana</name>
    <dbReference type="NCBI Taxonomy" id="72520"/>
    <lineage>
        <taxon>Eukaryota</taxon>
        <taxon>Sar</taxon>
        <taxon>Stramenopiles</taxon>
        <taxon>Ochrophyta</taxon>
        <taxon>Eustigmatophyceae</taxon>
        <taxon>Eustigmatales</taxon>
        <taxon>Monodopsidaceae</taxon>
        <taxon>Nannochloropsis</taxon>
    </lineage>
</organism>
<dbReference type="Pfam" id="PF00111">
    <property type="entry name" value="Fer2"/>
    <property type="match status" value="1"/>
</dbReference>